<organism evidence="2 3">
    <name type="scientific">Caulochytrium protostelioides</name>
    <dbReference type="NCBI Taxonomy" id="1555241"/>
    <lineage>
        <taxon>Eukaryota</taxon>
        <taxon>Fungi</taxon>
        <taxon>Fungi incertae sedis</taxon>
        <taxon>Chytridiomycota</taxon>
        <taxon>Chytridiomycota incertae sedis</taxon>
        <taxon>Chytridiomycetes</taxon>
        <taxon>Caulochytriales</taxon>
        <taxon>Caulochytriaceae</taxon>
        <taxon>Caulochytrium</taxon>
    </lineage>
</organism>
<feature type="region of interest" description="Disordered" evidence="1">
    <location>
        <begin position="1"/>
        <end position="127"/>
    </location>
</feature>
<feature type="compositionally biased region" description="Low complexity" evidence="1">
    <location>
        <begin position="1"/>
        <end position="19"/>
    </location>
</feature>
<dbReference type="EMBL" id="ML014207">
    <property type="protein sequence ID" value="RKP00611.1"/>
    <property type="molecule type" value="Genomic_DNA"/>
</dbReference>
<feature type="compositionally biased region" description="Low complexity" evidence="1">
    <location>
        <begin position="58"/>
        <end position="108"/>
    </location>
</feature>
<proteinExistence type="predicted"/>
<feature type="compositionally biased region" description="Low complexity" evidence="1">
    <location>
        <begin position="33"/>
        <end position="48"/>
    </location>
</feature>
<evidence type="ECO:0000313" key="3">
    <source>
        <dbReference type="Proteomes" id="UP000274922"/>
    </source>
</evidence>
<reference evidence="3" key="1">
    <citation type="journal article" date="2018" name="Nat. Microbiol.">
        <title>Leveraging single-cell genomics to expand the fungal tree of life.</title>
        <authorList>
            <person name="Ahrendt S.R."/>
            <person name="Quandt C.A."/>
            <person name="Ciobanu D."/>
            <person name="Clum A."/>
            <person name="Salamov A."/>
            <person name="Andreopoulos B."/>
            <person name="Cheng J.F."/>
            <person name="Woyke T."/>
            <person name="Pelin A."/>
            <person name="Henrissat B."/>
            <person name="Reynolds N.K."/>
            <person name="Benny G.L."/>
            <person name="Smith M.E."/>
            <person name="James T.Y."/>
            <person name="Grigoriev I.V."/>
        </authorList>
    </citation>
    <scope>NUCLEOTIDE SEQUENCE [LARGE SCALE GENOMIC DNA]</scope>
    <source>
        <strain evidence="3">ATCC 52028</strain>
    </source>
</reference>
<evidence type="ECO:0000256" key="1">
    <source>
        <dbReference type="SAM" id="MobiDB-lite"/>
    </source>
</evidence>
<accession>A0A4P9X6I8</accession>
<dbReference type="AlphaFoldDB" id="A0A4P9X6I8"/>
<evidence type="ECO:0000313" key="2">
    <source>
        <dbReference type="EMBL" id="RKP00611.1"/>
    </source>
</evidence>
<keyword evidence="3" id="KW-1185">Reference proteome</keyword>
<dbReference type="Proteomes" id="UP000274922">
    <property type="component" value="Unassembled WGS sequence"/>
</dbReference>
<sequence length="292" mass="31152">MGHSASKTAKAASTAAAATPPTRVLPRVITPRAAAPAPAAAPSPAAAAPVPPPPASAPAPAMAPTVDARTTTVTAADVAHGRAGATSTPPAAPTVVRPRPERPAIGMPMPAPRRPGRPGHEPATAPDAAALQGGEQEFAQLQANFLQMQYRIESHDVDRGHRHQMDAAIQLLHRRAERQDEDAQEDAAAFYHEAAPRRRRLNVEQLEDLCRDHRSQQRGGQDLAVLADQYGIPPAALSTLFHYVNVPEVTTDPLTQRAQAVWVEDIVTLRRQEASQMDDSLKPKSSARIEPI</sequence>
<gene>
    <name evidence="2" type="ORF">CXG81DRAFT_26672</name>
</gene>
<name>A0A4P9X6I8_9FUNG</name>
<protein>
    <submittedName>
        <fullName evidence="2">Uncharacterized protein</fullName>
    </submittedName>
</protein>